<accession>A0A0F9E0A1</accession>
<gene>
    <name evidence="1" type="ORF">LCGC14_2134890</name>
</gene>
<comment type="caution">
    <text evidence="1">The sequence shown here is derived from an EMBL/GenBank/DDBJ whole genome shotgun (WGS) entry which is preliminary data.</text>
</comment>
<dbReference type="AlphaFoldDB" id="A0A0F9E0A1"/>
<feature type="non-terminal residue" evidence="1">
    <location>
        <position position="1"/>
    </location>
</feature>
<dbReference type="Gene3D" id="3.20.20.80">
    <property type="entry name" value="Glycosidases"/>
    <property type="match status" value="1"/>
</dbReference>
<organism evidence="1">
    <name type="scientific">marine sediment metagenome</name>
    <dbReference type="NCBI Taxonomy" id="412755"/>
    <lineage>
        <taxon>unclassified sequences</taxon>
        <taxon>metagenomes</taxon>
        <taxon>ecological metagenomes</taxon>
    </lineage>
</organism>
<dbReference type="EMBL" id="LAZR01026853">
    <property type="protein sequence ID" value="KKL67448.1"/>
    <property type="molecule type" value="Genomic_DNA"/>
</dbReference>
<evidence type="ECO:0008006" key="2">
    <source>
        <dbReference type="Google" id="ProtNLM"/>
    </source>
</evidence>
<reference evidence="1" key="1">
    <citation type="journal article" date="2015" name="Nature">
        <title>Complex archaea that bridge the gap between prokaryotes and eukaryotes.</title>
        <authorList>
            <person name="Spang A."/>
            <person name="Saw J.H."/>
            <person name="Jorgensen S.L."/>
            <person name="Zaremba-Niedzwiedzka K."/>
            <person name="Martijn J."/>
            <person name="Lind A.E."/>
            <person name="van Eijk R."/>
            <person name="Schleper C."/>
            <person name="Guy L."/>
            <person name="Ettema T.J."/>
        </authorList>
    </citation>
    <scope>NUCLEOTIDE SEQUENCE</scope>
</reference>
<evidence type="ECO:0000313" key="1">
    <source>
        <dbReference type="EMBL" id="KKL67448.1"/>
    </source>
</evidence>
<protein>
    <recommendedName>
        <fullName evidence="2">Glycoside hydrolase family 42 N-terminal domain-containing protein</fullName>
    </recommendedName>
</protein>
<name>A0A0F9E0A1_9ZZZZ</name>
<sequence>FDEAALAAVSKAGYNFVLNTIETRSGLDTLFNNAIKGTLNISNDIKSCDTIDAAKVALMDKGQGRFRDHPSVLGLWADDPENADNTDGTPLPESTRVKLTNMREVLKTHIPDYPLLGAISNLPRLSTSVPFVDVIVAYRYPVPQYHPMDIYGMTMAYVNSVSQGKPVMFNSQAVDLGYGARFKSTEGSRPTPAEVRAMAFYSLVIGTNGFSLYANYINPKMADQWTELLRIGREMRHLAPVLAGGRDVSSVSLKKDSTHGSIFFREIEYNGLHTLIAVNLSGGRVMAHWQFEKPTRAIVLFEDRLMGEPAQEVPDLFEPFEVHLYQWGDARYSYVE</sequence>
<proteinExistence type="predicted"/>